<proteinExistence type="predicted"/>
<evidence type="ECO:0000259" key="2">
    <source>
        <dbReference type="PROSITE" id="PS01124"/>
    </source>
</evidence>
<dbReference type="PANTHER" id="PTHR43280:SF30">
    <property type="entry name" value="MMSAB OPERON REGULATORY PROTEIN"/>
    <property type="match status" value="1"/>
</dbReference>
<organism evidence="3 4">
    <name type="scientific">Faecalicatena faecalis</name>
    <dbReference type="NCBI Taxonomy" id="2726362"/>
    <lineage>
        <taxon>Bacteria</taxon>
        <taxon>Bacillati</taxon>
        <taxon>Bacillota</taxon>
        <taxon>Clostridia</taxon>
        <taxon>Lachnospirales</taxon>
        <taxon>Lachnospiraceae</taxon>
        <taxon>Faecalicatena</taxon>
    </lineage>
</organism>
<dbReference type="EMBL" id="JABACJ020000003">
    <property type="protein sequence ID" value="MBU3875158.1"/>
    <property type="molecule type" value="Genomic_DNA"/>
</dbReference>
<dbReference type="InterPro" id="IPR018060">
    <property type="entry name" value="HTH_AraC"/>
</dbReference>
<accession>A0ABS6D0Q6</accession>
<keyword evidence="1" id="KW-0238">DNA-binding</keyword>
<comment type="caution">
    <text evidence="3">The sequence shown here is derived from an EMBL/GenBank/DDBJ whole genome shotgun (WGS) entry which is preliminary data.</text>
</comment>
<dbReference type="Proteomes" id="UP000723714">
    <property type="component" value="Unassembled WGS sequence"/>
</dbReference>
<dbReference type="SMART" id="SM00342">
    <property type="entry name" value="HTH_ARAC"/>
    <property type="match status" value="1"/>
</dbReference>
<dbReference type="Pfam" id="PF02311">
    <property type="entry name" value="AraC_binding"/>
    <property type="match status" value="1"/>
</dbReference>
<sequence>MNDELSYVEYTGYRCLHADYHQNPDLHLTRCGMSQCAPHEFWGPRSRPDYHMHFVLSGSGCLEIEEKKYIINAGQIFLLPPDKIVYYYANSKTPWCYAWATFQGKKAAYYLKKAGFPPDVLIRSCNIHPGDFAAVIHKMLLANSSSYHDGLLRTSYLYELFSLLVSSSKLSLKYKPTLKQQIEYAVQYMEYNYNSDIQISDITNYLGLSRSYFSREFHKQMNCSPKEYLMNYRINEAKKLLQNTELSINDIAQKIGYKDTFSFSRIFHDKTSLSPTLFRSLYQTAKNS</sequence>
<dbReference type="PANTHER" id="PTHR43280">
    <property type="entry name" value="ARAC-FAMILY TRANSCRIPTIONAL REGULATOR"/>
    <property type="match status" value="1"/>
</dbReference>
<dbReference type="CDD" id="cd06986">
    <property type="entry name" value="cupin_MmsR-like_N"/>
    <property type="match status" value="1"/>
</dbReference>
<evidence type="ECO:0000313" key="3">
    <source>
        <dbReference type="EMBL" id="MBU3875158.1"/>
    </source>
</evidence>
<protein>
    <submittedName>
        <fullName evidence="3">AraC family transcriptional regulator</fullName>
    </submittedName>
</protein>
<keyword evidence="4" id="KW-1185">Reference proteome</keyword>
<dbReference type="Pfam" id="PF12833">
    <property type="entry name" value="HTH_18"/>
    <property type="match status" value="1"/>
</dbReference>
<evidence type="ECO:0000313" key="4">
    <source>
        <dbReference type="Proteomes" id="UP000723714"/>
    </source>
</evidence>
<dbReference type="InterPro" id="IPR003313">
    <property type="entry name" value="AraC-bd"/>
</dbReference>
<name>A0ABS6D0Q6_9FIRM</name>
<dbReference type="PROSITE" id="PS01124">
    <property type="entry name" value="HTH_ARAC_FAMILY_2"/>
    <property type="match status" value="1"/>
</dbReference>
<feature type="domain" description="HTH araC/xylS-type" evidence="2">
    <location>
        <begin position="183"/>
        <end position="281"/>
    </location>
</feature>
<gene>
    <name evidence="3" type="ORF">HGO97_004930</name>
</gene>
<evidence type="ECO:0000256" key="1">
    <source>
        <dbReference type="ARBA" id="ARBA00023125"/>
    </source>
</evidence>
<reference evidence="3 4" key="1">
    <citation type="submission" date="2021-06" db="EMBL/GenBank/DDBJ databases">
        <title>Faecalicatena sp. nov. isolated from porcine feces.</title>
        <authorList>
            <person name="Oh B.S."/>
            <person name="Lee J.H."/>
        </authorList>
    </citation>
    <scope>NUCLEOTIDE SEQUENCE [LARGE SCALE GENOMIC DNA]</scope>
    <source>
        <strain evidence="3 4">AGMB00832</strain>
    </source>
</reference>